<evidence type="ECO:0000313" key="4">
    <source>
        <dbReference type="Proteomes" id="UP000326336"/>
    </source>
</evidence>
<dbReference type="InterPro" id="IPR013783">
    <property type="entry name" value="Ig-like_fold"/>
</dbReference>
<dbReference type="AlphaFoldDB" id="A0A5N5RGF9"/>
<protein>
    <recommendedName>
        <fullName evidence="5">Prealbumin-like fold domain-containing protein</fullName>
    </recommendedName>
</protein>
<evidence type="ECO:0008006" key="5">
    <source>
        <dbReference type="Google" id="ProtNLM"/>
    </source>
</evidence>
<name>A0A5N5RGF9_9BIFI</name>
<dbReference type="Gene3D" id="2.60.40.10">
    <property type="entry name" value="Immunoglobulins"/>
    <property type="match status" value="1"/>
</dbReference>
<reference evidence="3 4" key="1">
    <citation type="journal article" date="2019" name="Int. J. Syst. Evol. Microbiol.">
        <title>Bifidobacterium jacchi sp. nov., isolated from the faeces of a baby common marmoset (Callithrix jacchus).</title>
        <authorList>
            <person name="Modesto M."/>
            <person name="Watanabe K."/>
            <person name="Arita M."/>
            <person name="Satti M."/>
            <person name="Oki K."/>
            <person name="Sciavilla P."/>
            <person name="Patavino C."/>
            <person name="Camma C."/>
            <person name="Michelini S."/>
            <person name="Sgorbati B."/>
            <person name="Mattarelli P."/>
        </authorList>
    </citation>
    <scope>NUCLEOTIDE SEQUENCE [LARGE SCALE GENOMIC DNA]</scope>
    <source>
        <strain evidence="3 4">MRM 9.3</strain>
    </source>
</reference>
<keyword evidence="4" id="KW-1185">Reference proteome</keyword>
<feature type="transmembrane region" description="Helical" evidence="2">
    <location>
        <begin position="118"/>
        <end position="137"/>
    </location>
</feature>
<feature type="region of interest" description="Disordered" evidence="1">
    <location>
        <begin position="89"/>
        <end position="110"/>
    </location>
</feature>
<keyword evidence="2" id="KW-0812">Transmembrane</keyword>
<evidence type="ECO:0000256" key="2">
    <source>
        <dbReference type="SAM" id="Phobius"/>
    </source>
</evidence>
<dbReference type="EMBL" id="RQSP01000028">
    <property type="protein sequence ID" value="KAB5606313.1"/>
    <property type="molecule type" value="Genomic_DNA"/>
</dbReference>
<dbReference type="OrthoDB" id="3233349at2"/>
<organism evidence="3 4">
    <name type="scientific">Bifidobacterium jacchi</name>
    <dbReference type="NCBI Taxonomy" id="2490545"/>
    <lineage>
        <taxon>Bacteria</taxon>
        <taxon>Bacillati</taxon>
        <taxon>Actinomycetota</taxon>
        <taxon>Actinomycetes</taxon>
        <taxon>Bifidobacteriales</taxon>
        <taxon>Bifidobacteriaceae</taxon>
        <taxon>Bifidobacterium</taxon>
    </lineage>
</organism>
<keyword evidence="2" id="KW-1133">Transmembrane helix</keyword>
<comment type="caution">
    <text evidence="3">The sequence shown here is derived from an EMBL/GenBank/DDBJ whole genome shotgun (WGS) entry which is preliminary data.</text>
</comment>
<evidence type="ECO:0000313" key="3">
    <source>
        <dbReference type="EMBL" id="KAB5606313.1"/>
    </source>
</evidence>
<keyword evidence="2" id="KW-0472">Membrane</keyword>
<dbReference type="Proteomes" id="UP000326336">
    <property type="component" value="Unassembled WGS sequence"/>
</dbReference>
<gene>
    <name evidence="3" type="ORF">EHS19_07805</name>
</gene>
<proteinExistence type="predicted"/>
<sequence length="141" mass="14533">MTSSALNAAAKRMDAFAADSGLYGKRGVADARGRVRFADLAAGVYLVSRVAVADANTRYTCDPFLVSVPDAGDAASAGAFDVTVEPKFADAGVPEQPDQPTPQPGNTANTGVDAVPTMVFAIMCAVIGFAGIIVSHLRRNE</sequence>
<accession>A0A5N5RGF9</accession>
<evidence type="ECO:0000256" key="1">
    <source>
        <dbReference type="SAM" id="MobiDB-lite"/>
    </source>
</evidence>
<dbReference type="GO" id="GO:0005975">
    <property type="term" value="P:carbohydrate metabolic process"/>
    <property type="evidence" value="ECO:0007669"/>
    <property type="project" value="UniProtKB-ARBA"/>
</dbReference>